<dbReference type="RefSeq" id="XP_029347356.1">
    <property type="nucleotide sequence ID" value="XM_029491496.1"/>
</dbReference>
<keyword evidence="1" id="KW-0479">Metal-binding</keyword>
<evidence type="ECO:0000256" key="2">
    <source>
        <dbReference type="ARBA" id="ARBA00022771"/>
    </source>
</evidence>
<dbReference type="SMART" id="SM00184">
    <property type="entry name" value="RING"/>
    <property type="match status" value="1"/>
</dbReference>
<evidence type="ECO:0000259" key="5">
    <source>
        <dbReference type="PROSITE" id="PS50089"/>
    </source>
</evidence>
<evidence type="ECO:0000313" key="6">
    <source>
        <dbReference type="EnsemblMetazoa" id="XP_029347356.1"/>
    </source>
</evidence>
<dbReference type="InterPro" id="IPR017907">
    <property type="entry name" value="Znf_RING_CS"/>
</dbReference>
<dbReference type="OrthoDB" id="6499288at2759"/>
<name>A0A8R2NSQ5_ACYPI</name>
<protein>
    <recommendedName>
        <fullName evidence="5">RING-type domain-containing protein</fullName>
    </recommendedName>
</protein>
<dbReference type="PROSITE" id="PS00518">
    <property type="entry name" value="ZF_RING_1"/>
    <property type="match status" value="1"/>
</dbReference>
<evidence type="ECO:0000313" key="7">
    <source>
        <dbReference type="Proteomes" id="UP000007819"/>
    </source>
</evidence>
<keyword evidence="3" id="KW-0862">Zinc</keyword>
<evidence type="ECO:0000256" key="3">
    <source>
        <dbReference type="ARBA" id="ARBA00022833"/>
    </source>
</evidence>
<accession>A0A8R2NSQ5</accession>
<dbReference type="EnsemblMetazoa" id="XM_029491496.1">
    <property type="protein sequence ID" value="XP_029347356.1"/>
    <property type="gene ID" value="LOC100575177"/>
</dbReference>
<dbReference type="PROSITE" id="PS50089">
    <property type="entry name" value="ZF_RING_2"/>
    <property type="match status" value="1"/>
</dbReference>
<dbReference type="InterPro" id="IPR001841">
    <property type="entry name" value="Znf_RING"/>
</dbReference>
<dbReference type="PANTHER" id="PTHR10131">
    <property type="entry name" value="TNF RECEPTOR ASSOCIATED FACTOR"/>
    <property type="match status" value="1"/>
</dbReference>
<dbReference type="InterPro" id="IPR013083">
    <property type="entry name" value="Znf_RING/FYVE/PHD"/>
</dbReference>
<reference evidence="6" key="2">
    <citation type="submission" date="2022-06" db="UniProtKB">
        <authorList>
            <consortium name="EnsemblMetazoa"/>
        </authorList>
    </citation>
    <scope>IDENTIFICATION</scope>
</reference>
<dbReference type="AlphaFoldDB" id="A0A8R2NSQ5"/>
<keyword evidence="7" id="KW-1185">Reference proteome</keyword>
<sequence length="264" mass="30550">MPVQFIRFLPPTDYQSRTHRTLVHHIDKKKMLSLIDPRFECSICLNCLKDPMLTRCGHRFCSECISTWLKRKSQICPIDLLPLTIEGLFPDNYTKREIDEQKVACLNIGCDVIIPLLEADQHYSSCGFNKNHINGLADNLCPFHLIGCKDTIKDKNELSNHLVMSVHRHVTLLTKSHIDFMNKFQIRDGARSKALEATQMWDADKDPNSEKALLCNLYERIVVLEQSNIEKDKDIERLTQKNAIKDKDIEQLSQMVNNLIVKFD</sequence>
<proteinExistence type="predicted"/>
<dbReference type="Proteomes" id="UP000007819">
    <property type="component" value="Chromosome A3"/>
</dbReference>
<dbReference type="KEGG" id="api:100575177"/>
<dbReference type="GO" id="GO:0061630">
    <property type="term" value="F:ubiquitin protein ligase activity"/>
    <property type="evidence" value="ECO:0007669"/>
    <property type="project" value="TreeGrafter"/>
</dbReference>
<feature type="domain" description="RING-type" evidence="5">
    <location>
        <begin position="41"/>
        <end position="79"/>
    </location>
</feature>
<dbReference type="GO" id="GO:0008270">
    <property type="term" value="F:zinc ion binding"/>
    <property type="evidence" value="ECO:0007669"/>
    <property type="project" value="UniProtKB-KW"/>
</dbReference>
<evidence type="ECO:0000256" key="4">
    <source>
        <dbReference type="PROSITE-ProRule" id="PRU00175"/>
    </source>
</evidence>
<dbReference type="GeneID" id="100575177"/>
<keyword evidence="2 4" id="KW-0863">Zinc-finger</keyword>
<dbReference type="Pfam" id="PF13923">
    <property type="entry name" value="zf-C3HC4_2"/>
    <property type="match status" value="1"/>
</dbReference>
<dbReference type="Gene3D" id="3.30.40.10">
    <property type="entry name" value="Zinc/RING finger domain, C3HC4 (zinc finger)"/>
    <property type="match status" value="1"/>
</dbReference>
<reference evidence="7" key="1">
    <citation type="submission" date="2010-06" db="EMBL/GenBank/DDBJ databases">
        <authorList>
            <person name="Jiang H."/>
            <person name="Abraham K."/>
            <person name="Ali S."/>
            <person name="Alsbrooks S.L."/>
            <person name="Anim B.N."/>
            <person name="Anosike U.S."/>
            <person name="Attaway T."/>
            <person name="Bandaranaike D.P."/>
            <person name="Battles P.K."/>
            <person name="Bell S.N."/>
            <person name="Bell A.V."/>
            <person name="Beltran B."/>
            <person name="Bickham C."/>
            <person name="Bustamante Y."/>
            <person name="Caleb T."/>
            <person name="Canada A."/>
            <person name="Cardenas V."/>
            <person name="Carter K."/>
            <person name="Chacko J."/>
            <person name="Chandrabose M.N."/>
            <person name="Chavez D."/>
            <person name="Chavez A."/>
            <person name="Chen L."/>
            <person name="Chu H.-S."/>
            <person name="Claassen K.J."/>
            <person name="Cockrell R."/>
            <person name="Collins M."/>
            <person name="Cooper J.A."/>
            <person name="Cree A."/>
            <person name="Curry S.M."/>
            <person name="Da Y."/>
            <person name="Dao M.D."/>
            <person name="Das B."/>
            <person name="Davila M.-L."/>
            <person name="Davy-Carroll L."/>
            <person name="Denson S."/>
            <person name="Dinh H."/>
            <person name="Ebong V.E."/>
            <person name="Edwards J.R."/>
            <person name="Egan A."/>
            <person name="El-Daye J."/>
            <person name="Escobedo L."/>
            <person name="Fernandez S."/>
            <person name="Fernando P.R."/>
            <person name="Flagg N."/>
            <person name="Forbes L.D."/>
            <person name="Fowler R.G."/>
            <person name="Fu Q."/>
            <person name="Gabisi R.A."/>
            <person name="Ganer J."/>
            <person name="Garbino Pronczuk A."/>
            <person name="Garcia R.M."/>
            <person name="Garner T."/>
            <person name="Garrett T.E."/>
            <person name="Gonzalez D.A."/>
            <person name="Hamid H."/>
            <person name="Hawkins E.S."/>
            <person name="Hirani K."/>
            <person name="Hogues M.E."/>
            <person name="Hollins B."/>
            <person name="Hsiao C.-H."/>
            <person name="Jabil R."/>
            <person name="James M.L."/>
            <person name="Jhangiani S.N."/>
            <person name="Johnson B."/>
            <person name="Johnson Q."/>
            <person name="Joshi V."/>
            <person name="Kalu J.B."/>
            <person name="Kam C."/>
            <person name="Kashfia A."/>
            <person name="Keebler J."/>
            <person name="Kisamo H."/>
            <person name="Kovar C.L."/>
            <person name="Lago L.A."/>
            <person name="Lai C.-Y."/>
            <person name="Laidlaw J."/>
            <person name="Lara F."/>
            <person name="Le T.-K."/>
            <person name="Lee S.L."/>
            <person name="Legall F.H."/>
            <person name="Lemon S.J."/>
            <person name="Lewis L.R."/>
            <person name="Li B."/>
            <person name="Liu Y."/>
            <person name="Liu Y.-S."/>
            <person name="Lopez J."/>
            <person name="Lozado R.J."/>
            <person name="Lu J."/>
            <person name="Madu R.C."/>
            <person name="Maheshwari M."/>
            <person name="Maheshwari R."/>
            <person name="Malloy K."/>
            <person name="Martinez E."/>
            <person name="Mathew T."/>
            <person name="Mercado I.C."/>
            <person name="Mercado C."/>
            <person name="Meyer B."/>
            <person name="Montgomery K."/>
            <person name="Morgan M.B."/>
            <person name="Munidasa M."/>
            <person name="Nazareth L.V."/>
            <person name="Nelson J."/>
            <person name="Ng B.M."/>
            <person name="Nguyen N.B."/>
            <person name="Nguyen P.Q."/>
            <person name="Nguyen T."/>
            <person name="Obregon M."/>
            <person name="Okwuonu G.O."/>
            <person name="Onwere C.G."/>
            <person name="Orozco G."/>
            <person name="Parra A."/>
            <person name="Patel S."/>
            <person name="Patil S."/>
            <person name="Perez A."/>
            <person name="Perez Y."/>
            <person name="Pham C."/>
            <person name="Primus E.L."/>
            <person name="Pu L.-L."/>
            <person name="Puazo M."/>
            <person name="Qin X."/>
            <person name="Quiroz J.B."/>
            <person name="Reese J."/>
            <person name="Richards S."/>
            <person name="Rives C.M."/>
            <person name="Robberts R."/>
            <person name="Ruiz S.J."/>
            <person name="Ruiz M.J."/>
            <person name="Santibanez J."/>
            <person name="Schneider B.W."/>
            <person name="Sisson I."/>
            <person name="Smith M."/>
            <person name="Sodergren E."/>
            <person name="Song X.-Z."/>
            <person name="Song B.B."/>
            <person name="Summersgill H."/>
            <person name="Thelus R."/>
            <person name="Thornton R.D."/>
            <person name="Trejos Z.Y."/>
            <person name="Usmani K."/>
            <person name="Vattathil S."/>
            <person name="Villasana D."/>
            <person name="Walker D.L."/>
            <person name="Wang S."/>
            <person name="Wang K."/>
            <person name="White C.S."/>
            <person name="Williams A.C."/>
            <person name="Williamson J."/>
            <person name="Wilson K."/>
            <person name="Woghiren I.O."/>
            <person name="Woodworth J.R."/>
            <person name="Worley K.C."/>
            <person name="Wright R.A."/>
            <person name="Wu W."/>
            <person name="Young L."/>
            <person name="Zhang L."/>
            <person name="Zhang J."/>
            <person name="Zhu Y."/>
            <person name="Muzny D.M."/>
            <person name="Weinstock G."/>
            <person name="Gibbs R.A."/>
        </authorList>
    </citation>
    <scope>NUCLEOTIDE SEQUENCE [LARGE SCALE GENOMIC DNA]</scope>
    <source>
        <strain evidence="7">LSR1</strain>
    </source>
</reference>
<dbReference type="GO" id="GO:0045087">
    <property type="term" value="P:innate immune response"/>
    <property type="evidence" value="ECO:0007669"/>
    <property type="project" value="TreeGrafter"/>
</dbReference>
<dbReference type="SUPFAM" id="SSF57850">
    <property type="entry name" value="RING/U-box"/>
    <property type="match status" value="1"/>
</dbReference>
<dbReference type="GO" id="GO:0031663">
    <property type="term" value="P:lipopolysaccharide-mediated signaling pathway"/>
    <property type="evidence" value="ECO:0007669"/>
    <property type="project" value="TreeGrafter"/>
</dbReference>
<dbReference type="PANTHER" id="PTHR10131:SF152">
    <property type="entry name" value="TNF RECEPTOR-ASSOCIATED FACTOR 6"/>
    <property type="match status" value="1"/>
</dbReference>
<organism evidence="6 7">
    <name type="scientific">Acyrthosiphon pisum</name>
    <name type="common">Pea aphid</name>
    <dbReference type="NCBI Taxonomy" id="7029"/>
    <lineage>
        <taxon>Eukaryota</taxon>
        <taxon>Metazoa</taxon>
        <taxon>Ecdysozoa</taxon>
        <taxon>Arthropoda</taxon>
        <taxon>Hexapoda</taxon>
        <taxon>Insecta</taxon>
        <taxon>Pterygota</taxon>
        <taxon>Neoptera</taxon>
        <taxon>Paraneoptera</taxon>
        <taxon>Hemiptera</taxon>
        <taxon>Sternorrhyncha</taxon>
        <taxon>Aphidomorpha</taxon>
        <taxon>Aphidoidea</taxon>
        <taxon>Aphididae</taxon>
        <taxon>Macrosiphini</taxon>
        <taxon>Acyrthosiphon</taxon>
    </lineage>
</organism>
<evidence type="ECO:0000256" key="1">
    <source>
        <dbReference type="ARBA" id="ARBA00022723"/>
    </source>
</evidence>
<dbReference type="GO" id="GO:0043122">
    <property type="term" value="P:regulation of canonical NF-kappaB signal transduction"/>
    <property type="evidence" value="ECO:0007669"/>
    <property type="project" value="TreeGrafter"/>
</dbReference>